<dbReference type="AlphaFoldDB" id="A0A318HDB6"/>
<proteinExistence type="predicted"/>
<reference evidence="2 3" key="1">
    <citation type="submission" date="2018-05" db="EMBL/GenBank/DDBJ databases">
        <title>Genomic Encyclopedia of Type Strains, Phase IV (KMG-IV): sequencing the most valuable type-strain genomes for metagenomic binning, comparative biology and taxonomic classification.</title>
        <authorList>
            <person name="Goeker M."/>
        </authorList>
    </citation>
    <scope>NUCLEOTIDE SEQUENCE [LARGE SCALE GENOMIC DNA]</scope>
    <source>
        <strain evidence="2 3">DSM 566</strain>
    </source>
</reference>
<feature type="domain" description="VOC" evidence="1">
    <location>
        <begin position="137"/>
        <end position="255"/>
    </location>
</feature>
<evidence type="ECO:0000313" key="3">
    <source>
        <dbReference type="Proteomes" id="UP000247811"/>
    </source>
</evidence>
<dbReference type="PROSITE" id="PS51819">
    <property type="entry name" value="VOC"/>
    <property type="match status" value="2"/>
</dbReference>
<comment type="caution">
    <text evidence="2">The sequence shown here is derived from an EMBL/GenBank/DDBJ whole genome shotgun (WGS) entry which is preliminary data.</text>
</comment>
<keyword evidence="3" id="KW-1185">Reference proteome</keyword>
<dbReference type="InterPro" id="IPR029068">
    <property type="entry name" value="Glyas_Bleomycin-R_OHBP_Dase"/>
</dbReference>
<dbReference type="InterPro" id="IPR037523">
    <property type="entry name" value="VOC_core"/>
</dbReference>
<dbReference type="InterPro" id="IPR052164">
    <property type="entry name" value="Anthracycline_SecMetBiosynth"/>
</dbReference>
<dbReference type="Proteomes" id="UP000247811">
    <property type="component" value="Unassembled WGS sequence"/>
</dbReference>
<protein>
    <recommendedName>
        <fullName evidence="1">VOC domain-containing protein</fullName>
    </recommendedName>
</protein>
<name>A0A318HDB6_9BURK</name>
<dbReference type="CDD" id="cd07247">
    <property type="entry name" value="SgaA_N_like"/>
    <property type="match status" value="2"/>
</dbReference>
<dbReference type="RefSeq" id="WP_211317488.1">
    <property type="nucleotide sequence ID" value="NZ_QJJS01000004.1"/>
</dbReference>
<dbReference type="PANTHER" id="PTHR33993:SF14">
    <property type="entry name" value="GB|AAF24581.1"/>
    <property type="match status" value="1"/>
</dbReference>
<evidence type="ECO:0000313" key="2">
    <source>
        <dbReference type="EMBL" id="PXW97466.1"/>
    </source>
</evidence>
<dbReference type="EMBL" id="QJJS01000004">
    <property type="protein sequence ID" value="PXW97466.1"/>
    <property type="molecule type" value="Genomic_DNA"/>
</dbReference>
<feature type="domain" description="VOC" evidence="1">
    <location>
        <begin position="7"/>
        <end position="124"/>
    </location>
</feature>
<dbReference type="SUPFAM" id="SSF54593">
    <property type="entry name" value="Glyoxalase/Bleomycin resistance protein/Dihydroxybiphenyl dioxygenase"/>
    <property type="match status" value="2"/>
</dbReference>
<dbReference type="Pfam" id="PF00903">
    <property type="entry name" value="Glyoxalase"/>
    <property type="match status" value="2"/>
</dbReference>
<organism evidence="2 3">
    <name type="scientific">Sphaerotilus hippei</name>
    <dbReference type="NCBI Taxonomy" id="744406"/>
    <lineage>
        <taxon>Bacteria</taxon>
        <taxon>Pseudomonadati</taxon>
        <taxon>Pseudomonadota</taxon>
        <taxon>Betaproteobacteria</taxon>
        <taxon>Burkholderiales</taxon>
        <taxon>Sphaerotilaceae</taxon>
        <taxon>Sphaerotilus</taxon>
    </lineage>
</organism>
<gene>
    <name evidence="2" type="ORF">C7444_10467</name>
</gene>
<dbReference type="PANTHER" id="PTHR33993">
    <property type="entry name" value="GLYOXALASE-RELATED"/>
    <property type="match status" value="1"/>
</dbReference>
<evidence type="ECO:0000259" key="1">
    <source>
        <dbReference type="PROSITE" id="PS51819"/>
    </source>
</evidence>
<dbReference type="Gene3D" id="3.10.180.10">
    <property type="entry name" value="2,3-Dihydroxybiphenyl 1,2-Dioxygenase, domain 1"/>
    <property type="match status" value="2"/>
</dbReference>
<sequence length="257" mass="27143">MPRSPCPFVWYELMTADAAAAENFYQAVLGWQMQDAGMPGMRYTILSAGSTPIGGLMALDEAARAAGALPGWIGYLGVDDVDAAARRVVAAGGSIHVPPDDIPGVGRFSVVADPQRAPFVLFRGATPQAPAQAEPGTPGHVGWHELHAGDGPEALRFYQDQFGWTADEAMDMGPMGVYQLFTTGGEAVGGVMTKSEGMPRPCWLFYVNVESIDAAVERVRTHGGQILHGPHEVPGGSWIVQGLDPQGAMFALVGPRA</sequence>
<accession>A0A318HDB6</accession>
<dbReference type="InterPro" id="IPR004360">
    <property type="entry name" value="Glyas_Fos-R_dOase_dom"/>
</dbReference>